<reference evidence="3" key="1">
    <citation type="journal article" date="2019" name="Int. J. Syst. Evol. Microbiol.">
        <title>The Global Catalogue of Microorganisms (GCM) 10K type strain sequencing project: providing services to taxonomists for standard genome sequencing and annotation.</title>
        <authorList>
            <consortium name="The Broad Institute Genomics Platform"/>
            <consortium name="The Broad Institute Genome Sequencing Center for Infectious Disease"/>
            <person name="Wu L."/>
            <person name="Ma J."/>
        </authorList>
    </citation>
    <scope>NUCLEOTIDE SEQUENCE [LARGE SCALE GENOMIC DNA]</scope>
    <source>
        <strain evidence="3">NBRC 109341</strain>
    </source>
</reference>
<name>A0ABQ6C175_9BURK</name>
<sequence length="89" mass="10068">MKKLHKWKAALAVTSATLLLSACGKQQPTDSLESFMADPERLKLLREQCKTERTKLGDELCDRVAEASKRRFFGDGKVPYNPPKESPKF</sequence>
<keyword evidence="1" id="KW-0732">Signal</keyword>
<accession>A0ABQ6C175</accession>
<gene>
    <name evidence="2" type="ORF">GCM10007935_13960</name>
</gene>
<evidence type="ECO:0000256" key="1">
    <source>
        <dbReference type="SAM" id="SignalP"/>
    </source>
</evidence>
<evidence type="ECO:0000313" key="2">
    <source>
        <dbReference type="EMBL" id="GLS13966.1"/>
    </source>
</evidence>
<dbReference type="InterPro" id="IPR047937">
    <property type="entry name" value="Eex_IncN-like"/>
</dbReference>
<dbReference type="NCBIfam" id="NF033894">
    <property type="entry name" value="Eex_IncN"/>
    <property type="match status" value="1"/>
</dbReference>
<evidence type="ECO:0008006" key="4">
    <source>
        <dbReference type="Google" id="ProtNLM"/>
    </source>
</evidence>
<comment type="caution">
    <text evidence="2">The sequence shown here is derived from an EMBL/GenBank/DDBJ whole genome shotgun (WGS) entry which is preliminary data.</text>
</comment>
<feature type="signal peptide" evidence="1">
    <location>
        <begin position="1"/>
        <end position="24"/>
    </location>
</feature>
<organism evidence="2 3">
    <name type="scientific">Hydrogenophaga electricum</name>
    <dbReference type="NCBI Taxonomy" id="1230953"/>
    <lineage>
        <taxon>Bacteria</taxon>
        <taxon>Pseudomonadati</taxon>
        <taxon>Pseudomonadota</taxon>
        <taxon>Betaproteobacteria</taxon>
        <taxon>Burkholderiales</taxon>
        <taxon>Comamonadaceae</taxon>
        <taxon>Hydrogenophaga</taxon>
    </lineage>
</organism>
<feature type="chain" id="PRO_5045281177" description="Entry exclusion lipoprotein TrbK" evidence="1">
    <location>
        <begin position="25"/>
        <end position="89"/>
    </location>
</feature>
<proteinExistence type="predicted"/>
<keyword evidence="3" id="KW-1185">Reference proteome</keyword>
<protein>
    <recommendedName>
        <fullName evidence="4">Entry exclusion lipoprotein TrbK</fullName>
    </recommendedName>
</protein>
<dbReference type="RefSeq" id="WP_057598389.1">
    <property type="nucleotide sequence ID" value="NZ_BSPB01000007.1"/>
</dbReference>
<evidence type="ECO:0000313" key="3">
    <source>
        <dbReference type="Proteomes" id="UP001156903"/>
    </source>
</evidence>
<dbReference type="Proteomes" id="UP001156903">
    <property type="component" value="Unassembled WGS sequence"/>
</dbReference>
<dbReference type="PROSITE" id="PS51257">
    <property type="entry name" value="PROKAR_LIPOPROTEIN"/>
    <property type="match status" value="1"/>
</dbReference>
<dbReference type="EMBL" id="BSPB01000007">
    <property type="protein sequence ID" value="GLS13966.1"/>
    <property type="molecule type" value="Genomic_DNA"/>
</dbReference>